<gene>
    <name evidence="2" type="ORF">D0435_05810</name>
</gene>
<keyword evidence="3" id="KW-1185">Reference proteome</keyword>
<dbReference type="AlphaFoldDB" id="A0A845QI15"/>
<dbReference type="InterPro" id="IPR036779">
    <property type="entry name" value="LysM_dom_sf"/>
</dbReference>
<dbReference type="InterPro" id="IPR018392">
    <property type="entry name" value="LysM"/>
</dbReference>
<sequence length="100" mass="11119">MTKKYRVASKFRFTFFMTVLILCLVTIAGTLLGFNTANSSSKDLYNVVEIEAGDTIWDIATEYGPTSSDARRIVEDICDINEITADELTAGQKIVVPVYQ</sequence>
<proteinExistence type="predicted"/>
<dbReference type="Pfam" id="PF01476">
    <property type="entry name" value="LysM"/>
    <property type="match status" value="1"/>
</dbReference>
<name>A0A845QI15_9FIRM</name>
<dbReference type="CDD" id="cd00118">
    <property type="entry name" value="LysM"/>
    <property type="match status" value="1"/>
</dbReference>
<evidence type="ECO:0000313" key="2">
    <source>
        <dbReference type="EMBL" id="NBH61166.1"/>
    </source>
</evidence>
<reference evidence="2 3" key="1">
    <citation type="submission" date="2018-08" db="EMBL/GenBank/DDBJ databases">
        <title>Murine metabolic-syndrome-specific gut microbial biobank.</title>
        <authorList>
            <person name="Liu C."/>
        </authorList>
    </citation>
    <scope>NUCLEOTIDE SEQUENCE [LARGE SCALE GENOMIC DNA]</scope>
    <source>
        <strain evidence="2 3">28</strain>
    </source>
</reference>
<dbReference type="SMART" id="SM00257">
    <property type="entry name" value="LysM"/>
    <property type="match status" value="1"/>
</dbReference>
<feature type="domain" description="LysM" evidence="1">
    <location>
        <begin position="46"/>
        <end position="96"/>
    </location>
</feature>
<accession>A0A845QI15</accession>
<organism evidence="2 3">
    <name type="scientific">Anaerotruncus colihominis</name>
    <dbReference type="NCBI Taxonomy" id="169435"/>
    <lineage>
        <taxon>Bacteria</taxon>
        <taxon>Bacillati</taxon>
        <taxon>Bacillota</taxon>
        <taxon>Clostridia</taxon>
        <taxon>Eubacteriales</taxon>
        <taxon>Oscillospiraceae</taxon>
        <taxon>Anaerotruncus</taxon>
    </lineage>
</organism>
<dbReference type="Gene3D" id="3.10.350.10">
    <property type="entry name" value="LysM domain"/>
    <property type="match status" value="1"/>
</dbReference>
<evidence type="ECO:0000313" key="3">
    <source>
        <dbReference type="Proteomes" id="UP000446866"/>
    </source>
</evidence>
<protein>
    <submittedName>
        <fullName evidence="2">LysM peptidoglycan-binding domain-containing protein</fullName>
    </submittedName>
</protein>
<comment type="caution">
    <text evidence="2">The sequence shown here is derived from an EMBL/GenBank/DDBJ whole genome shotgun (WGS) entry which is preliminary data.</text>
</comment>
<dbReference type="Proteomes" id="UP000446866">
    <property type="component" value="Unassembled WGS sequence"/>
</dbReference>
<dbReference type="SUPFAM" id="SSF54106">
    <property type="entry name" value="LysM domain"/>
    <property type="match status" value="1"/>
</dbReference>
<dbReference type="EMBL" id="QXWK01000009">
    <property type="protein sequence ID" value="NBH61166.1"/>
    <property type="molecule type" value="Genomic_DNA"/>
</dbReference>
<evidence type="ECO:0000259" key="1">
    <source>
        <dbReference type="PROSITE" id="PS51782"/>
    </source>
</evidence>
<dbReference type="PROSITE" id="PS51782">
    <property type="entry name" value="LYSM"/>
    <property type="match status" value="1"/>
</dbReference>